<proteinExistence type="predicted"/>
<feature type="compositionally biased region" description="Basic and acidic residues" evidence="1">
    <location>
        <begin position="8"/>
        <end position="20"/>
    </location>
</feature>
<keyword evidence="2" id="KW-0812">Transmembrane</keyword>
<evidence type="ECO:0000256" key="1">
    <source>
        <dbReference type="SAM" id="MobiDB-lite"/>
    </source>
</evidence>
<protein>
    <submittedName>
        <fullName evidence="3">Uncharacterized protein</fullName>
    </submittedName>
</protein>
<dbReference type="EMBL" id="CACVKT020006529">
    <property type="protein sequence ID" value="CAC5402569.1"/>
    <property type="molecule type" value="Genomic_DNA"/>
</dbReference>
<gene>
    <name evidence="3" type="ORF">MCOR_36504</name>
</gene>
<organism evidence="3 4">
    <name type="scientific">Mytilus coruscus</name>
    <name type="common">Sea mussel</name>
    <dbReference type="NCBI Taxonomy" id="42192"/>
    <lineage>
        <taxon>Eukaryota</taxon>
        <taxon>Metazoa</taxon>
        <taxon>Spiralia</taxon>
        <taxon>Lophotrochozoa</taxon>
        <taxon>Mollusca</taxon>
        <taxon>Bivalvia</taxon>
        <taxon>Autobranchia</taxon>
        <taxon>Pteriomorphia</taxon>
        <taxon>Mytilida</taxon>
        <taxon>Mytiloidea</taxon>
        <taxon>Mytilidae</taxon>
        <taxon>Mytilinae</taxon>
        <taxon>Mytilus</taxon>
    </lineage>
</organism>
<feature type="region of interest" description="Disordered" evidence="1">
    <location>
        <begin position="1"/>
        <end position="39"/>
    </location>
</feature>
<dbReference type="Proteomes" id="UP000507470">
    <property type="component" value="Unassembled WGS sequence"/>
</dbReference>
<evidence type="ECO:0000313" key="4">
    <source>
        <dbReference type="Proteomes" id="UP000507470"/>
    </source>
</evidence>
<feature type="transmembrane region" description="Helical" evidence="2">
    <location>
        <begin position="137"/>
        <end position="157"/>
    </location>
</feature>
<evidence type="ECO:0000313" key="3">
    <source>
        <dbReference type="EMBL" id="CAC5402569.1"/>
    </source>
</evidence>
<sequence>MRPLSDNCLKERETKCKNQENNDDMTAYKSEPETPVSPEELQNFLDKKQNIEENFDFKEKNEKSKYRGSNMLNKVNEQDHTETCKSSCLKITSKDFNSPNSESKVCSGIRKSFLQQAITMVNCYSGLTLFKHWFMRFYIGVFCIGCIGVIYNFIYIAPFAKNNNISVNE</sequence>
<reference evidence="3 4" key="1">
    <citation type="submission" date="2020-06" db="EMBL/GenBank/DDBJ databases">
        <authorList>
            <person name="Li R."/>
            <person name="Bekaert M."/>
        </authorList>
    </citation>
    <scope>NUCLEOTIDE SEQUENCE [LARGE SCALE GENOMIC DNA]</scope>
    <source>
        <strain evidence="4">wild</strain>
    </source>
</reference>
<accession>A0A6J8D3V7</accession>
<dbReference type="AlphaFoldDB" id="A0A6J8D3V7"/>
<keyword evidence="2" id="KW-0472">Membrane</keyword>
<keyword evidence="2" id="KW-1133">Transmembrane helix</keyword>
<name>A0A6J8D3V7_MYTCO</name>
<keyword evidence="4" id="KW-1185">Reference proteome</keyword>
<evidence type="ECO:0000256" key="2">
    <source>
        <dbReference type="SAM" id="Phobius"/>
    </source>
</evidence>